<evidence type="ECO:0000313" key="2">
    <source>
        <dbReference type="Proteomes" id="UP001237642"/>
    </source>
</evidence>
<protein>
    <submittedName>
        <fullName evidence="1">Uncharacterized protein</fullName>
    </submittedName>
</protein>
<organism evidence="1 2">
    <name type="scientific">Heracleum sosnowskyi</name>
    <dbReference type="NCBI Taxonomy" id="360622"/>
    <lineage>
        <taxon>Eukaryota</taxon>
        <taxon>Viridiplantae</taxon>
        <taxon>Streptophyta</taxon>
        <taxon>Embryophyta</taxon>
        <taxon>Tracheophyta</taxon>
        <taxon>Spermatophyta</taxon>
        <taxon>Magnoliopsida</taxon>
        <taxon>eudicotyledons</taxon>
        <taxon>Gunneridae</taxon>
        <taxon>Pentapetalae</taxon>
        <taxon>asterids</taxon>
        <taxon>campanulids</taxon>
        <taxon>Apiales</taxon>
        <taxon>Apiaceae</taxon>
        <taxon>Apioideae</taxon>
        <taxon>apioid superclade</taxon>
        <taxon>Tordylieae</taxon>
        <taxon>Tordyliinae</taxon>
        <taxon>Heracleum</taxon>
    </lineage>
</organism>
<accession>A0AAD8MEN0</accession>
<evidence type="ECO:0000313" key="1">
    <source>
        <dbReference type="EMBL" id="KAK1369288.1"/>
    </source>
</evidence>
<reference evidence="1" key="2">
    <citation type="submission" date="2023-05" db="EMBL/GenBank/DDBJ databases">
        <authorList>
            <person name="Schelkunov M.I."/>
        </authorList>
    </citation>
    <scope>NUCLEOTIDE SEQUENCE</scope>
    <source>
        <strain evidence="1">Hsosn_3</strain>
        <tissue evidence="1">Leaf</tissue>
    </source>
</reference>
<dbReference type="Proteomes" id="UP001237642">
    <property type="component" value="Unassembled WGS sequence"/>
</dbReference>
<reference evidence="1" key="1">
    <citation type="submission" date="2023-02" db="EMBL/GenBank/DDBJ databases">
        <title>Genome of toxic invasive species Heracleum sosnowskyi carries increased number of genes despite the absence of recent whole-genome duplications.</title>
        <authorList>
            <person name="Schelkunov M."/>
            <person name="Shtratnikova V."/>
            <person name="Makarenko M."/>
            <person name="Klepikova A."/>
            <person name="Omelchenko D."/>
            <person name="Novikova G."/>
            <person name="Obukhova E."/>
            <person name="Bogdanov V."/>
            <person name="Penin A."/>
            <person name="Logacheva M."/>
        </authorList>
    </citation>
    <scope>NUCLEOTIDE SEQUENCE</scope>
    <source>
        <strain evidence="1">Hsosn_3</strain>
        <tissue evidence="1">Leaf</tissue>
    </source>
</reference>
<keyword evidence="2" id="KW-1185">Reference proteome</keyword>
<dbReference type="AlphaFoldDB" id="A0AAD8MEN0"/>
<name>A0AAD8MEN0_9APIA</name>
<proteinExistence type="predicted"/>
<dbReference type="EMBL" id="JAUIZM010000008">
    <property type="protein sequence ID" value="KAK1369288.1"/>
    <property type="molecule type" value="Genomic_DNA"/>
</dbReference>
<sequence>MWLGGGALWHGPTATIIKNFQHWFLVDTREMQKFLATPGSPSGWVEERPENDLETVELMIRWGRSDSFDRKNDHDDNPVIYRTDNVEENSFTNAQLLNRSRKINNFENERDVTDELVLNRLEN</sequence>
<comment type="caution">
    <text evidence="1">The sequence shown here is derived from an EMBL/GenBank/DDBJ whole genome shotgun (WGS) entry which is preliminary data.</text>
</comment>
<gene>
    <name evidence="1" type="ORF">POM88_035380</name>
</gene>